<feature type="domain" description="AF-9 ANC1 homology" evidence="2">
    <location>
        <begin position="430"/>
        <end position="490"/>
    </location>
</feature>
<name>G1MSC2_MELGA</name>
<sequence length="494" mass="55300">LRAQDAVSCRSALGLRVLSREVPEVCWCLFVCFLMRKVLLLPSRFLSIPVCKVRAFANIGVSFRKVALRLSIWNSPGNNFSKVEKISTSEMNSSVMVMPEGAETVSRPSPDYPMLPTIPLSAFSDPKKTKPSHGSKDANKESSKASKPHKVTKEHRERPRKDSESKNSSKDLEREQNKPLKDSSRKPTENKLPKEEKAPPKAAFKEPKLAVKETKLENTSPKGGPQPELKSSSKRPSNVESPKPSAKKQKKSSSKGVKNILGTSPRTSSSSYPEKKQTKEKMNAKVEKVKSESEAKEIKKPVEMEESNSEDENSFKSESLAAVLLHVSCCSLSPLLTGPLRSMVEDLQSEESDDDDSSSGEEAAVKANPVSRDSRWFRIMMDSRGGSTKCRVKRVRKVSERAWSCSDCFSSHTNMPRVSLFLFMPPLQAYTDELVELHRRLMALRERNVLQQIVNLIEETGHFNVTNTTFDFDLFSLDETTVRKLQSYLEAVAT</sequence>
<feature type="region of interest" description="Disordered" evidence="1">
    <location>
        <begin position="100"/>
        <end position="314"/>
    </location>
</feature>
<feature type="region of interest" description="Disordered" evidence="1">
    <location>
        <begin position="346"/>
        <end position="369"/>
    </location>
</feature>
<proteinExistence type="predicted"/>
<keyword evidence="4" id="KW-1185">Reference proteome</keyword>
<organism evidence="3 4">
    <name type="scientific">Meleagris gallopavo</name>
    <name type="common">Wild turkey</name>
    <dbReference type="NCBI Taxonomy" id="9103"/>
    <lineage>
        <taxon>Eukaryota</taxon>
        <taxon>Metazoa</taxon>
        <taxon>Chordata</taxon>
        <taxon>Craniata</taxon>
        <taxon>Vertebrata</taxon>
        <taxon>Euteleostomi</taxon>
        <taxon>Archelosauria</taxon>
        <taxon>Archosauria</taxon>
        <taxon>Dinosauria</taxon>
        <taxon>Saurischia</taxon>
        <taxon>Theropoda</taxon>
        <taxon>Coelurosauria</taxon>
        <taxon>Aves</taxon>
        <taxon>Neognathae</taxon>
        <taxon>Galloanserae</taxon>
        <taxon>Galliformes</taxon>
        <taxon>Phasianidae</taxon>
        <taxon>Meleagridinae</taxon>
        <taxon>Meleagris</taxon>
    </lineage>
</organism>
<dbReference type="GO" id="GO:0008023">
    <property type="term" value="C:transcription elongation factor complex"/>
    <property type="evidence" value="ECO:0007669"/>
    <property type="project" value="TreeGrafter"/>
</dbReference>
<dbReference type="InterPro" id="IPR052790">
    <property type="entry name" value="YEATS_domain"/>
</dbReference>
<dbReference type="GeneTree" id="ENSGT00940000158800"/>
<dbReference type="InterPro" id="IPR040930">
    <property type="entry name" value="AF-9_AHD"/>
</dbReference>
<dbReference type="Gene3D" id="1.20.1270.290">
    <property type="match status" value="1"/>
</dbReference>
<evidence type="ECO:0000259" key="2">
    <source>
        <dbReference type="Pfam" id="PF17793"/>
    </source>
</evidence>
<feature type="compositionally biased region" description="Basic and acidic residues" evidence="1">
    <location>
        <begin position="273"/>
        <end position="303"/>
    </location>
</feature>
<evidence type="ECO:0000256" key="1">
    <source>
        <dbReference type="SAM" id="MobiDB-lite"/>
    </source>
</evidence>
<evidence type="ECO:0000313" key="3">
    <source>
        <dbReference type="Ensembl" id="ENSMGAP00000001193.3"/>
    </source>
</evidence>
<reference evidence="3" key="2">
    <citation type="submission" date="2025-08" db="UniProtKB">
        <authorList>
            <consortium name="Ensembl"/>
        </authorList>
    </citation>
    <scope>IDENTIFICATION</scope>
</reference>
<dbReference type="AlphaFoldDB" id="G1MSC2"/>
<feature type="compositionally biased region" description="Basic and acidic residues" evidence="1">
    <location>
        <begin position="134"/>
        <end position="144"/>
    </location>
</feature>
<evidence type="ECO:0000313" key="4">
    <source>
        <dbReference type="Proteomes" id="UP000001645"/>
    </source>
</evidence>
<feature type="compositionally biased region" description="Acidic residues" evidence="1">
    <location>
        <begin position="347"/>
        <end position="359"/>
    </location>
</feature>
<feature type="compositionally biased region" description="Basic and acidic residues" evidence="1">
    <location>
        <begin position="154"/>
        <end position="216"/>
    </location>
</feature>
<dbReference type="HOGENOM" id="CLU_036086_0_0_1"/>
<dbReference type="PANTHER" id="PTHR47827:SF4">
    <property type="entry name" value="PROTEIN ENL"/>
    <property type="match status" value="1"/>
</dbReference>
<accession>G1MSC2</accession>
<dbReference type="InParanoid" id="G1MSC2"/>
<dbReference type="PANTHER" id="PTHR47827">
    <property type="entry name" value="AHD DOMAIN-CONTAINING PROTEIN"/>
    <property type="match status" value="1"/>
</dbReference>
<dbReference type="Ensembl" id="ENSMGAT00000001845.3">
    <property type="protein sequence ID" value="ENSMGAP00000001193.3"/>
    <property type="gene ID" value="ENSMGAG00000001671.3"/>
</dbReference>
<dbReference type="Bgee" id="ENSMGAG00000001671">
    <property type="expression patterns" value="Expressed in thymus and 17 other cell types or tissues"/>
</dbReference>
<reference evidence="3 4" key="1">
    <citation type="journal article" date="2010" name="PLoS Biol.">
        <title>Multi-platform next-generation sequencing of the domestic turkey (Meleagris gallopavo): genome assembly and analysis.</title>
        <authorList>
            <person name="Dalloul R.A."/>
            <person name="Long J.A."/>
            <person name="Zimin A.V."/>
            <person name="Aslam L."/>
            <person name="Beal K."/>
            <person name="Blomberg L.A."/>
            <person name="Bouffard P."/>
            <person name="Burt D.W."/>
            <person name="Crasta O."/>
            <person name="Crooijmans R.P."/>
            <person name="Cooper K."/>
            <person name="Coulombe R.A."/>
            <person name="De S."/>
            <person name="Delany M.E."/>
            <person name="Dodgson J.B."/>
            <person name="Dong J.J."/>
            <person name="Evans C."/>
            <person name="Frederickson K.M."/>
            <person name="Flicek P."/>
            <person name="Florea L."/>
            <person name="Folkerts O."/>
            <person name="Groenen M.A."/>
            <person name="Harkins T.T."/>
            <person name="Herrero J."/>
            <person name="Hoffmann S."/>
            <person name="Megens H.J."/>
            <person name="Jiang A."/>
            <person name="de Jong P."/>
            <person name="Kaiser P."/>
            <person name="Kim H."/>
            <person name="Kim K.W."/>
            <person name="Kim S."/>
            <person name="Langenberger D."/>
            <person name="Lee M.K."/>
            <person name="Lee T."/>
            <person name="Mane S."/>
            <person name="Marcais G."/>
            <person name="Marz M."/>
            <person name="McElroy A.P."/>
            <person name="Modise T."/>
            <person name="Nefedov M."/>
            <person name="Notredame C."/>
            <person name="Paton I.R."/>
            <person name="Payne W.S."/>
            <person name="Pertea G."/>
            <person name="Prickett D."/>
            <person name="Puiu D."/>
            <person name="Qioa D."/>
            <person name="Raineri E."/>
            <person name="Ruffier M."/>
            <person name="Salzberg S.L."/>
            <person name="Schatz M.C."/>
            <person name="Scheuring C."/>
            <person name="Schmidt C.J."/>
            <person name="Schroeder S."/>
            <person name="Searle S.M."/>
            <person name="Smith E.J."/>
            <person name="Smith J."/>
            <person name="Sonstegard T.S."/>
            <person name="Stadler P.F."/>
            <person name="Tafer H."/>
            <person name="Tu Z.J."/>
            <person name="Van Tassell C.P."/>
            <person name="Vilella A.J."/>
            <person name="Williams K.P."/>
            <person name="Yorke J.A."/>
            <person name="Zhang L."/>
            <person name="Zhang H.B."/>
            <person name="Zhang X."/>
            <person name="Zhang Y."/>
            <person name="Reed K.M."/>
        </authorList>
    </citation>
    <scope>NUCLEOTIDE SEQUENCE [LARGE SCALE GENOMIC DNA]</scope>
</reference>
<reference evidence="3" key="3">
    <citation type="submission" date="2025-09" db="UniProtKB">
        <authorList>
            <consortium name="Ensembl"/>
        </authorList>
    </citation>
    <scope>IDENTIFICATION</scope>
</reference>
<dbReference type="Pfam" id="PF17793">
    <property type="entry name" value="AHD"/>
    <property type="match status" value="1"/>
</dbReference>
<dbReference type="GO" id="GO:0003682">
    <property type="term" value="F:chromatin binding"/>
    <property type="evidence" value="ECO:0007669"/>
    <property type="project" value="TreeGrafter"/>
</dbReference>
<dbReference type="Proteomes" id="UP000001645">
    <property type="component" value="Chromosome 30"/>
</dbReference>
<feature type="compositionally biased region" description="Polar residues" evidence="1">
    <location>
        <begin position="261"/>
        <end position="272"/>
    </location>
</feature>
<protein>
    <recommendedName>
        <fullName evidence="2">AF-9 ANC1 homology domain-containing protein</fullName>
    </recommendedName>
</protein>
<dbReference type="GO" id="GO:0045893">
    <property type="term" value="P:positive regulation of DNA-templated transcription"/>
    <property type="evidence" value="ECO:0007669"/>
    <property type="project" value="TreeGrafter"/>
</dbReference>